<feature type="domain" description="YCII-related" evidence="2">
    <location>
        <begin position="28"/>
        <end position="113"/>
    </location>
</feature>
<dbReference type="EMBL" id="JAUSUL010000001">
    <property type="protein sequence ID" value="MDQ0314439.1"/>
    <property type="molecule type" value="Genomic_DNA"/>
</dbReference>
<accession>A0AAE3VL08</accession>
<proteinExistence type="inferred from homology"/>
<evidence type="ECO:0000313" key="4">
    <source>
        <dbReference type="Proteomes" id="UP001229244"/>
    </source>
</evidence>
<dbReference type="RefSeq" id="WP_306884215.1">
    <property type="nucleotide sequence ID" value="NZ_JAUSUL010000001.1"/>
</dbReference>
<gene>
    <name evidence="3" type="ORF">J2S73_000876</name>
</gene>
<dbReference type="Pfam" id="PF03795">
    <property type="entry name" value="YCII"/>
    <property type="match status" value="1"/>
</dbReference>
<comment type="similarity">
    <text evidence="1">Belongs to the YciI family.</text>
</comment>
<name>A0AAE3VL08_9HYPH</name>
<keyword evidence="4" id="KW-1185">Reference proteome</keyword>
<dbReference type="InterPro" id="IPR011008">
    <property type="entry name" value="Dimeric_a/b-barrel"/>
</dbReference>
<dbReference type="AlphaFoldDB" id="A0AAE3VL08"/>
<dbReference type="Gene3D" id="3.30.70.1060">
    <property type="entry name" value="Dimeric alpha+beta barrel"/>
    <property type="match status" value="1"/>
</dbReference>
<organism evidence="3 4">
    <name type="scientific">Amorphus orientalis</name>
    <dbReference type="NCBI Taxonomy" id="649198"/>
    <lineage>
        <taxon>Bacteria</taxon>
        <taxon>Pseudomonadati</taxon>
        <taxon>Pseudomonadota</taxon>
        <taxon>Alphaproteobacteria</taxon>
        <taxon>Hyphomicrobiales</taxon>
        <taxon>Amorphaceae</taxon>
        <taxon>Amorphus</taxon>
    </lineage>
</organism>
<evidence type="ECO:0000313" key="3">
    <source>
        <dbReference type="EMBL" id="MDQ0314439.1"/>
    </source>
</evidence>
<dbReference type="InterPro" id="IPR005545">
    <property type="entry name" value="YCII"/>
</dbReference>
<sequence>MQEETTPQALPVDDVMAASKEMLQKQLYVIFTTPVDGIGPVLACLEEHLAFQVALETDGILFAAGPMWTDDEQSWEGDGMVVVRAASRAEAIEIAERDPMHIKGARSFRVRPWMINEGTMTIRLDHSSQTYRIL</sequence>
<comment type="caution">
    <text evidence="3">The sequence shown here is derived from an EMBL/GenBank/DDBJ whole genome shotgun (WGS) entry which is preliminary data.</text>
</comment>
<reference evidence="3" key="1">
    <citation type="submission" date="2023-07" db="EMBL/GenBank/DDBJ databases">
        <title>Genomic Encyclopedia of Type Strains, Phase IV (KMG-IV): sequencing the most valuable type-strain genomes for metagenomic binning, comparative biology and taxonomic classification.</title>
        <authorList>
            <person name="Goeker M."/>
        </authorList>
    </citation>
    <scope>NUCLEOTIDE SEQUENCE</scope>
    <source>
        <strain evidence="3">DSM 21202</strain>
    </source>
</reference>
<dbReference type="SUPFAM" id="SSF54909">
    <property type="entry name" value="Dimeric alpha+beta barrel"/>
    <property type="match status" value="1"/>
</dbReference>
<dbReference type="Proteomes" id="UP001229244">
    <property type="component" value="Unassembled WGS sequence"/>
</dbReference>
<protein>
    <submittedName>
        <fullName evidence="3">Uncharacterized protein YciI</fullName>
    </submittedName>
</protein>
<evidence type="ECO:0000256" key="1">
    <source>
        <dbReference type="ARBA" id="ARBA00007689"/>
    </source>
</evidence>
<evidence type="ECO:0000259" key="2">
    <source>
        <dbReference type="Pfam" id="PF03795"/>
    </source>
</evidence>